<dbReference type="SUPFAM" id="SSF53474">
    <property type="entry name" value="alpha/beta-Hydrolases"/>
    <property type="match status" value="1"/>
</dbReference>
<proteinExistence type="predicted"/>
<evidence type="ECO:0000259" key="1">
    <source>
        <dbReference type="Pfam" id="PF12697"/>
    </source>
</evidence>
<accession>A0A1U7NMQ8</accession>
<dbReference type="EMBL" id="MPKA01000063">
    <property type="protein sequence ID" value="OLU46557.1"/>
    <property type="molecule type" value="Genomic_DNA"/>
</dbReference>
<evidence type="ECO:0000313" key="3">
    <source>
        <dbReference type="Proteomes" id="UP000186705"/>
    </source>
</evidence>
<name>A0A1U7NMQ8_9FIRM</name>
<dbReference type="GO" id="GO:0016020">
    <property type="term" value="C:membrane"/>
    <property type="evidence" value="ECO:0007669"/>
    <property type="project" value="TreeGrafter"/>
</dbReference>
<comment type="caution">
    <text evidence="2">The sequence shown here is derived from an EMBL/GenBank/DDBJ whole genome shotgun (WGS) entry which is preliminary data.</text>
</comment>
<dbReference type="PANTHER" id="PTHR43798:SF33">
    <property type="entry name" value="HYDROLASE, PUTATIVE (AFU_ORTHOLOGUE AFUA_2G14860)-RELATED"/>
    <property type="match status" value="1"/>
</dbReference>
<dbReference type="STRING" id="1862672.BO225_05940"/>
<organism evidence="2 3">
    <name type="scientific">Dubosiella newyorkensis</name>
    <dbReference type="NCBI Taxonomy" id="1862672"/>
    <lineage>
        <taxon>Bacteria</taxon>
        <taxon>Bacillati</taxon>
        <taxon>Bacillota</taxon>
        <taxon>Erysipelotrichia</taxon>
        <taxon>Erysipelotrichales</taxon>
        <taxon>Erysipelotrichaceae</taxon>
        <taxon>Dubosiella</taxon>
    </lineage>
</organism>
<keyword evidence="2" id="KW-0378">Hydrolase</keyword>
<dbReference type="AlphaFoldDB" id="A0A1U7NMQ8"/>
<dbReference type="InterPro" id="IPR029058">
    <property type="entry name" value="AB_hydrolase_fold"/>
</dbReference>
<dbReference type="PANTHER" id="PTHR43798">
    <property type="entry name" value="MONOACYLGLYCEROL LIPASE"/>
    <property type="match status" value="1"/>
</dbReference>
<dbReference type="InterPro" id="IPR000073">
    <property type="entry name" value="AB_hydrolase_1"/>
</dbReference>
<feature type="domain" description="AB hydrolase-1" evidence="1">
    <location>
        <begin position="14"/>
        <end position="232"/>
    </location>
</feature>
<dbReference type="Gene3D" id="3.40.50.1820">
    <property type="entry name" value="alpha/beta hydrolase"/>
    <property type="match status" value="1"/>
</dbReference>
<dbReference type="Pfam" id="PF12697">
    <property type="entry name" value="Abhydrolase_6"/>
    <property type="match status" value="1"/>
</dbReference>
<gene>
    <name evidence="2" type="ORF">BO225_05940</name>
</gene>
<reference evidence="2 3" key="1">
    <citation type="submission" date="2016-11" db="EMBL/GenBank/DDBJ databases">
        <title>Description of two novel members of the family Erysipelotrichaceae: Ileibacterium lipovorans gen. nov., sp. nov. and Dubosiella newyorkensis, gen. nov., sp. nov.</title>
        <authorList>
            <person name="Cox L.M."/>
            <person name="Sohn J."/>
            <person name="Tyrrell K.L."/>
            <person name="Citron D.M."/>
            <person name="Lawson P.A."/>
            <person name="Patel N.B."/>
            <person name="Iizumi T."/>
            <person name="Perez-Perez G.I."/>
            <person name="Goldstein E.J."/>
            <person name="Blaser M.J."/>
        </authorList>
    </citation>
    <scope>NUCLEOTIDE SEQUENCE [LARGE SCALE GENOMIC DNA]</scope>
    <source>
        <strain evidence="2 3">NYU-BL-A4</strain>
    </source>
</reference>
<dbReference type="OrthoDB" id="1643507at2"/>
<sequence>MVYDEYGDKRKPTILLLHGAGVLDTFAKQYDELSKQYHLLVPHLPGAGKAASFAYVPDATDHDLLELISSLPNKPIGVIGHSLGAQIAIRLVSKMPARFQFAIFLSAWVVPDPLMSKVYCSLAPFCAVLLHFKWLVAMQGQYWNFSQKQIETMSQYSKQISASVYRSFFAHTLDLSHLPEYQNVSIPMLAICGSQEIKAMKVSLVLLSENPHCKTILLSKASHDFPMRNAQELNLILTRFIKKALS</sequence>
<keyword evidence="3" id="KW-1185">Reference proteome</keyword>
<dbReference type="InterPro" id="IPR050266">
    <property type="entry name" value="AB_hydrolase_sf"/>
</dbReference>
<dbReference type="RefSeq" id="WP_076341356.1">
    <property type="nucleotide sequence ID" value="NZ_CAPDDE010000042.1"/>
</dbReference>
<dbReference type="GO" id="GO:0016787">
    <property type="term" value="F:hydrolase activity"/>
    <property type="evidence" value="ECO:0007669"/>
    <property type="project" value="UniProtKB-KW"/>
</dbReference>
<dbReference type="GeneID" id="78275484"/>
<dbReference type="Proteomes" id="UP000186705">
    <property type="component" value="Unassembled WGS sequence"/>
</dbReference>
<protein>
    <submittedName>
        <fullName evidence="2">Alpha/beta hydrolase</fullName>
    </submittedName>
</protein>
<evidence type="ECO:0000313" key="2">
    <source>
        <dbReference type="EMBL" id="OLU46557.1"/>
    </source>
</evidence>